<proteinExistence type="predicted"/>
<dbReference type="InterPro" id="IPR011740">
    <property type="entry name" value="DUF2460"/>
</dbReference>
<dbReference type="EMBL" id="WNKS01000007">
    <property type="protein sequence ID" value="MTV31316.1"/>
    <property type="molecule type" value="Genomic_DNA"/>
</dbReference>
<gene>
    <name evidence="2" type="ORF">GJ654_09955</name>
</gene>
<dbReference type="AlphaFoldDB" id="A0A6N8DN83"/>
<accession>A0A6N8DN83</accession>
<organism evidence="2 3">
    <name type="scientific">Rhodoblastus acidophilus</name>
    <name type="common">Rhodopseudomonas acidophila</name>
    <dbReference type="NCBI Taxonomy" id="1074"/>
    <lineage>
        <taxon>Bacteria</taxon>
        <taxon>Pseudomonadati</taxon>
        <taxon>Pseudomonadota</taxon>
        <taxon>Alphaproteobacteria</taxon>
        <taxon>Hyphomicrobiales</taxon>
        <taxon>Rhodoblastaceae</taxon>
        <taxon>Rhodoblastus</taxon>
    </lineage>
</organism>
<feature type="domain" description="DUF2460" evidence="1">
    <location>
        <begin position="10"/>
        <end position="200"/>
    </location>
</feature>
<evidence type="ECO:0000313" key="2">
    <source>
        <dbReference type="EMBL" id="MTV31316.1"/>
    </source>
</evidence>
<protein>
    <recommendedName>
        <fullName evidence="1">DUF2460 domain-containing protein</fullName>
    </recommendedName>
</protein>
<reference evidence="2 3" key="1">
    <citation type="submission" date="2019-11" db="EMBL/GenBank/DDBJ databases">
        <title>Whole-genome sequence of a Rhodoblastus acidophilus DSM 142.</title>
        <authorList>
            <person name="Kyndt J.A."/>
            <person name="Meyer T.E."/>
        </authorList>
    </citation>
    <scope>NUCLEOTIDE SEQUENCE [LARGE SCALE GENOMIC DNA]</scope>
    <source>
        <strain evidence="2 3">DSM 142</strain>
    </source>
</reference>
<dbReference type="RefSeq" id="WP_264586220.1">
    <property type="nucleotide sequence ID" value="NZ_JAOQNR010000010.1"/>
</dbReference>
<evidence type="ECO:0000259" key="1">
    <source>
        <dbReference type="Pfam" id="PF09343"/>
    </source>
</evidence>
<comment type="caution">
    <text evidence="2">The sequence shown here is derived from an EMBL/GenBank/DDBJ whole genome shotgun (WGS) entry which is preliminary data.</text>
</comment>
<name>A0A6N8DN83_RHOAC</name>
<dbReference type="Pfam" id="PF09343">
    <property type="entry name" value="DUF2460"/>
    <property type="match status" value="1"/>
</dbReference>
<evidence type="ECO:0000313" key="3">
    <source>
        <dbReference type="Proteomes" id="UP000439113"/>
    </source>
</evidence>
<sequence>MSPPIFPTLPGQGWSVKKTPTFSTRVASHTSGREVRASFYAHALYQFELCFDALDSSGANVSLQAKSLQTLMGFWMSCGGQQGTFLYVDPTDNAVTAQAIATGDGATTRFVLGRSIGGYYEPASYVTSIATIKVAGAATSSYTSTAPNLIDFTTAPASGAIIAASFAYAFQCRFLDDQAEFENFASGLWTIGGLKFRQVR</sequence>
<dbReference type="Proteomes" id="UP000439113">
    <property type="component" value="Unassembled WGS sequence"/>
</dbReference>